<dbReference type="Proteomes" id="UP000593562">
    <property type="component" value="Unassembled WGS sequence"/>
</dbReference>
<organism evidence="1 2">
    <name type="scientific">Tripterygium wilfordii</name>
    <name type="common">Thunder God vine</name>
    <dbReference type="NCBI Taxonomy" id="458696"/>
    <lineage>
        <taxon>Eukaryota</taxon>
        <taxon>Viridiplantae</taxon>
        <taxon>Streptophyta</taxon>
        <taxon>Embryophyta</taxon>
        <taxon>Tracheophyta</taxon>
        <taxon>Spermatophyta</taxon>
        <taxon>Magnoliopsida</taxon>
        <taxon>eudicotyledons</taxon>
        <taxon>Gunneridae</taxon>
        <taxon>Pentapetalae</taxon>
        <taxon>rosids</taxon>
        <taxon>fabids</taxon>
        <taxon>Celastrales</taxon>
        <taxon>Celastraceae</taxon>
        <taxon>Tripterygium</taxon>
    </lineage>
</organism>
<protein>
    <submittedName>
        <fullName evidence="1">Calmodulin-binding protein</fullName>
    </submittedName>
</protein>
<evidence type="ECO:0000313" key="1">
    <source>
        <dbReference type="EMBL" id="KAF5728953.1"/>
    </source>
</evidence>
<dbReference type="InParanoid" id="A0A7J7C4A1"/>
<dbReference type="EMBL" id="JAAARO010000021">
    <property type="protein sequence ID" value="KAF5728953.1"/>
    <property type="molecule type" value="Genomic_DNA"/>
</dbReference>
<sequence length="76" mass="8517">MGGQAHASFDDNENGFPYSSTYMCNTPLNYSFVDDQTRSSGKAVIGWLKPKAALRWGIFARKKGAERRTQLVELDD</sequence>
<reference evidence="1 2" key="1">
    <citation type="journal article" date="2020" name="Nat. Commun.">
        <title>Genome of Tripterygium wilfordii and identification of cytochrome P450 involved in triptolide biosynthesis.</title>
        <authorList>
            <person name="Tu L."/>
            <person name="Su P."/>
            <person name="Zhang Z."/>
            <person name="Gao L."/>
            <person name="Wang J."/>
            <person name="Hu T."/>
            <person name="Zhou J."/>
            <person name="Zhang Y."/>
            <person name="Zhao Y."/>
            <person name="Liu Y."/>
            <person name="Song Y."/>
            <person name="Tong Y."/>
            <person name="Lu Y."/>
            <person name="Yang J."/>
            <person name="Xu C."/>
            <person name="Jia M."/>
            <person name="Peters R.J."/>
            <person name="Huang L."/>
            <person name="Gao W."/>
        </authorList>
    </citation>
    <scope>NUCLEOTIDE SEQUENCE [LARGE SCALE GENOMIC DNA]</scope>
    <source>
        <strain evidence="2">cv. XIE 37</strain>
        <tissue evidence="1">Leaf</tissue>
    </source>
</reference>
<evidence type="ECO:0000313" key="2">
    <source>
        <dbReference type="Proteomes" id="UP000593562"/>
    </source>
</evidence>
<proteinExistence type="predicted"/>
<accession>A0A7J7C4A1</accession>
<comment type="caution">
    <text evidence="1">The sequence shown here is derived from an EMBL/GenBank/DDBJ whole genome shotgun (WGS) entry which is preliminary data.</text>
</comment>
<gene>
    <name evidence="1" type="ORF">HS088_TW21G01109</name>
</gene>
<keyword evidence="2" id="KW-1185">Reference proteome</keyword>
<dbReference type="AlphaFoldDB" id="A0A7J7C4A1"/>
<name>A0A7J7C4A1_TRIWF</name>